<keyword evidence="4" id="KW-0597">Phosphoprotein</keyword>
<reference evidence="6 7" key="1">
    <citation type="journal article" date="2019" name="Int. J. Syst. Evol. Microbiol.">
        <title>The Global Catalogue of Microorganisms (GCM) 10K type strain sequencing project: providing services to taxonomists for standard genome sequencing and annotation.</title>
        <authorList>
            <consortium name="The Broad Institute Genomics Platform"/>
            <consortium name="The Broad Institute Genome Sequencing Center for Infectious Disease"/>
            <person name="Wu L."/>
            <person name="Ma J."/>
        </authorList>
    </citation>
    <scope>NUCLEOTIDE SEQUENCE [LARGE SCALE GENOMIC DNA]</scope>
    <source>
        <strain evidence="6 7">JCM 13249</strain>
    </source>
</reference>
<accession>A0ABN2KXS2</accession>
<keyword evidence="3" id="KW-0804">Transcription</keyword>
<dbReference type="SUPFAM" id="SSF52172">
    <property type="entry name" value="CheY-like"/>
    <property type="match status" value="1"/>
</dbReference>
<dbReference type="EMBL" id="BAAALS010000025">
    <property type="protein sequence ID" value="GAA1768319.1"/>
    <property type="molecule type" value="Genomic_DNA"/>
</dbReference>
<evidence type="ECO:0000256" key="2">
    <source>
        <dbReference type="ARBA" id="ARBA00023125"/>
    </source>
</evidence>
<keyword evidence="1" id="KW-0805">Transcription regulation</keyword>
<proteinExistence type="predicted"/>
<dbReference type="RefSeq" id="WP_344085290.1">
    <property type="nucleotide sequence ID" value="NZ_BAAALS010000025.1"/>
</dbReference>
<dbReference type="PANTHER" id="PTHR43214:SF41">
    <property type="entry name" value="NITRATE_NITRITE RESPONSE REGULATOR PROTEIN NARP"/>
    <property type="match status" value="1"/>
</dbReference>
<dbReference type="Proteomes" id="UP001500655">
    <property type="component" value="Unassembled WGS sequence"/>
</dbReference>
<evidence type="ECO:0000256" key="1">
    <source>
        <dbReference type="ARBA" id="ARBA00023015"/>
    </source>
</evidence>
<evidence type="ECO:0000256" key="4">
    <source>
        <dbReference type="PROSITE-ProRule" id="PRU00169"/>
    </source>
</evidence>
<keyword evidence="7" id="KW-1185">Reference proteome</keyword>
<gene>
    <name evidence="6" type="ORF">GCM10009681_44360</name>
</gene>
<dbReference type="Gene3D" id="3.40.50.2300">
    <property type="match status" value="1"/>
</dbReference>
<feature type="domain" description="Response regulatory" evidence="5">
    <location>
        <begin position="11"/>
        <end position="125"/>
    </location>
</feature>
<name>A0ABN2KXS2_9ACTN</name>
<organism evidence="6 7">
    <name type="scientific">Luedemannella helvata</name>
    <dbReference type="NCBI Taxonomy" id="349315"/>
    <lineage>
        <taxon>Bacteria</taxon>
        <taxon>Bacillati</taxon>
        <taxon>Actinomycetota</taxon>
        <taxon>Actinomycetes</taxon>
        <taxon>Micromonosporales</taxon>
        <taxon>Micromonosporaceae</taxon>
        <taxon>Luedemannella</taxon>
    </lineage>
</organism>
<keyword evidence="2" id="KW-0238">DNA-binding</keyword>
<feature type="modified residue" description="4-aspartylphosphate" evidence="4">
    <location>
        <position position="63"/>
    </location>
</feature>
<evidence type="ECO:0000313" key="6">
    <source>
        <dbReference type="EMBL" id="GAA1768319.1"/>
    </source>
</evidence>
<protein>
    <recommendedName>
        <fullName evidence="5">Response regulatory domain-containing protein</fullName>
    </recommendedName>
</protein>
<dbReference type="SMART" id="SM00448">
    <property type="entry name" value="REC"/>
    <property type="match status" value="1"/>
</dbReference>
<dbReference type="InterPro" id="IPR016032">
    <property type="entry name" value="Sig_transdc_resp-reg_C-effctor"/>
</dbReference>
<dbReference type="InterPro" id="IPR036388">
    <property type="entry name" value="WH-like_DNA-bd_sf"/>
</dbReference>
<dbReference type="Pfam" id="PF00072">
    <property type="entry name" value="Response_reg"/>
    <property type="match status" value="1"/>
</dbReference>
<dbReference type="PROSITE" id="PS50110">
    <property type="entry name" value="RESPONSE_REGULATORY"/>
    <property type="match status" value="1"/>
</dbReference>
<evidence type="ECO:0000259" key="5">
    <source>
        <dbReference type="PROSITE" id="PS50110"/>
    </source>
</evidence>
<evidence type="ECO:0000256" key="3">
    <source>
        <dbReference type="ARBA" id="ARBA00023163"/>
    </source>
</evidence>
<comment type="caution">
    <text evidence="6">The sequence shown here is derived from an EMBL/GenBank/DDBJ whole genome shotgun (WGS) entry which is preliminary data.</text>
</comment>
<evidence type="ECO:0000313" key="7">
    <source>
        <dbReference type="Proteomes" id="UP001500655"/>
    </source>
</evidence>
<dbReference type="InterPro" id="IPR011006">
    <property type="entry name" value="CheY-like_superfamily"/>
</dbReference>
<dbReference type="Gene3D" id="1.10.10.10">
    <property type="entry name" value="Winged helix-like DNA-binding domain superfamily/Winged helix DNA-binding domain"/>
    <property type="match status" value="1"/>
</dbReference>
<dbReference type="SUPFAM" id="SSF46894">
    <property type="entry name" value="C-terminal effector domain of the bipartite response regulators"/>
    <property type="match status" value="1"/>
</dbReference>
<dbReference type="InterPro" id="IPR039420">
    <property type="entry name" value="WalR-like"/>
</dbReference>
<dbReference type="InterPro" id="IPR001789">
    <property type="entry name" value="Sig_transdc_resp-reg_receiver"/>
</dbReference>
<dbReference type="PANTHER" id="PTHR43214">
    <property type="entry name" value="TWO-COMPONENT RESPONSE REGULATOR"/>
    <property type="match status" value="1"/>
</dbReference>
<sequence length="221" mass="23888">MGTDNVVRAVTVAVVDDHEVVLAGVRAWVDADPQRRLQLVGHGVRVDSVLAGPGRRADVLVLDLGIFGESMMSRIGVLAEERRVVAFSAQTSDATIRAVLDAGATAYLTKHEGAEHFIEVVAAAAQDRPYVTPSVARALLADASPTRPVLSAQEQRALKLWFQHPKKHTVARDMGLSVETVDQYISRARVKYATVGRPAPNKAAMVARAIEDGLIRPEDVR</sequence>